<comment type="caution">
    <text evidence="6">The sequence shown here is derived from an EMBL/GenBank/DDBJ whole genome shotgun (WGS) entry which is preliminary data.</text>
</comment>
<keyword evidence="2 4" id="KW-0479">Metal-binding</keyword>
<evidence type="ECO:0000256" key="2">
    <source>
        <dbReference type="ARBA" id="ARBA00022723"/>
    </source>
</evidence>
<evidence type="ECO:0000256" key="1">
    <source>
        <dbReference type="ARBA" id="ARBA00022617"/>
    </source>
</evidence>
<feature type="domain" description="Cytochrome c" evidence="5">
    <location>
        <begin position="283"/>
        <end position="414"/>
    </location>
</feature>
<feature type="domain" description="Cytochrome c" evidence="5">
    <location>
        <begin position="32"/>
        <end position="181"/>
    </location>
</feature>
<dbReference type="SUPFAM" id="SSF46626">
    <property type="entry name" value="Cytochrome c"/>
    <property type="match status" value="1"/>
</dbReference>
<dbReference type="PANTHER" id="PTHR30600">
    <property type="entry name" value="CYTOCHROME C PEROXIDASE-RELATED"/>
    <property type="match status" value="1"/>
</dbReference>
<gene>
    <name evidence="6" type="ORF">AACH11_13810</name>
</gene>
<dbReference type="Proteomes" id="UP001368500">
    <property type="component" value="Unassembled WGS sequence"/>
</dbReference>
<dbReference type="InterPro" id="IPR010538">
    <property type="entry name" value="DHOR"/>
</dbReference>
<dbReference type="InterPro" id="IPR051395">
    <property type="entry name" value="Cytochrome_c_Peroxidase/MauG"/>
</dbReference>
<evidence type="ECO:0000256" key="3">
    <source>
        <dbReference type="ARBA" id="ARBA00023004"/>
    </source>
</evidence>
<evidence type="ECO:0000313" key="6">
    <source>
        <dbReference type="EMBL" id="MEK8027040.1"/>
    </source>
</evidence>
<keyword evidence="3 4" id="KW-0408">Iron</keyword>
<dbReference type="Pfam" id="PF06537">
    <property type="entry name" value="DHOR"/>
    <property type="match status" value="2"/>
</dbReference>
<keyword evidence="7" id="KW-1185">Reference proteome</keyword>
<protein>
    <submittedName>
        <fullName evidence="6">Di-heme oxidoredictase family protein</fullName>
    </submittedName>
</protein>
<name>A0ABU9BAV7_9BURK</name>
<dbReference type="InterPro" id="IPR036909">
    <property type="entry name" value="Cyt_c-like_dom_sf"/>
</dbReference>
<organism evidence="6 7">
    <name type="scientific">Pseudaquabacterium rugosum</name>
    <dbReference type="NCBI Taxonomy" id="2984194"/>
    <lineage>
        <taxon>Bacteria</taxon>
        <taxon>Pseudomonadati</taxon>
        <taxon>Pseudomonadota</taxon>
        <taxon>Betaproteobacteria</taxon>
        <taxon>Burkholderiales</taxon>
        <taxon>Sphaerotilaceae</taxon>
        <taxon>Pseudaquabacterium</taxon>
    </lineage>
</organism>
<keyword evidence="1 4" id="KW-0349">Heme</keyword>
<dbReference type="PANTHER" id="PTHR30600:SF4">
    <property type="entry name" value="CYTOCHROME C DOMAIN-CONTAINING PROTEIN"/>
    <property type="match status" value="1"/>
</dbReference>
<dbReference type="PROSITE" id="PS51007">
    <property type="entry name" value="CYTC"/>
    <property type="match status" value="2"/>
</dbReference>
<evidence type="ECO:0000256" key="4">
    <source>
        <dbReference type="PROSITE-ProRule" id="PRU00433"/>
    </source>
</evidence>
<proteinExistence type="predicted"/>
<dbReference type="RefSeq" id="WP_341374821.1">
    <property type="nucleotide sequence ID" value="NZ_JBBUTF010000012.1"/>
</dbReference>
<sequence length="414" mass="43515">MWTAPGGAATVAVDAAAPFMQFVPGIDAGELVGVSQGRELFLAAWQAAPGQRAQLDGLGPLFNANACSACHAVDGRVAPLGEEGRTTSAILFRLGDESGAVHPRFGGQLQHQANAGPAEGVVSWSRQADTGAIDYTVRLIDPVAALDGWRLGPRISPQLVGMGLLDLVPEAQLLAYADADDANADGISGRPHWVLDDDGQRRIGRFGWKAIHSRLRTQNAGALHQDMGLTSPVHPQESCTSLQTDCLGAPSGGSPEVSEASLLAITDFMTVLAVPERRISDAAVFDQGARLFDRIGCAACHRPTLTTGSHPRFPSLSGQTVYAYTDLLLHDMGAALADGVREKDASGREWRTPPLWGLGLVARKAGARFLHDGRAGSLAEAITWHGGEAQGARDRYTALSAADQAALLQFLGGI</sequence>
<dbReference type="PIRSF" id="PIRSF028099">
    <property type="entry name" value="DUF1111"/>
    <property type="match status" value="1"/>
</dbReference>
<evidence type="ECO:0000259" key="5">
    <source>
        <dbReference type="PROSITE" id="PS51007"/>
    </source>
</evidence>
<reference evidence="6 7" key="1">
    <citation type="submission" date="2024-04" db="EMBL/GenBank/DDBJ databases">
        <title>Novel species of the genus Ideonella isolated from streams.</title>
        <authorList>
            <person name="Lu H."/>
        </authorList>
    </citation>
    <scope>NUCLEOTIDE SEQUENCE [LARGE SCALE GENOMIC DNA]</scope>
    <source>
        <strain evidence="6 7">BYS139W</strain>
    </source>
</reference>
<dbReference type="Gene3D" id="1.10.760.10">
    <property type="entry name" value="Cytochrome c-like domain"/>
    <property type="match status" value="1"/>
</dbReference>
<dbReference type="EMBL" id="JBBUTF010000012">
    <property type="protein sequence ID" value="MEK8027040.1"/>
    <property type="molecule type" value="Genomic_DNA"/>
</dbReference>
<dbReference type="InterPro" id="IPR009056">
    <property type="entry name" value="Cyt_c-like_dom"/>
</dbReference>
<evidence type="ECO:0000313" key="7">
    <source>
        <dbReference type="Proteomes" id="UP001368500"/>
    </source>
</evidence>
<accession>A0ABU9BAV7</accession>